<feature type="compositionally biased region" description="Polar residues" evidence="1">
    <location>
        <begin position="52"/>
        <end position="62"/>
    </location>
</feature>
<organism evidence="2 3">
    <name type="scientific">Pleurodeles waltl</name>
    <name type="common">Iberian ribbed newt</name>
    <dbReference type="NCBI Taxonomy" id="8319"/>
    <lineage>
        <taxon>Eukaryota</taxon>
        <taxon>Metazoa</taxon>
        <taxon>Chordata</taxon>
        <taxon>Craniata</taxon>
        <taxon>Vertebrata</taxon>
        <taxon>Euteleostomi</taxon>
        <taxon>Amphibia</taxon>
        <taxon>Batrachia</taxon>
        <taxon>Caudata</taxon>
        <taxon>Salamandroidea</taxon>
        <taxon>Salamandridae</taxon>
        <taxon>Pleurodelinae</taxon>
        <taxon>Pleurodeles</taxon>
    </lineage>
</organism>
<reference evidence="2" key="1">
    <citation type="journal article" date="2022" name="bioRxiv">
        <title>Sequencing and chromosome-scale assembly of the giantPleurodeles waltlgenome.</title>
        <authorList>
            <person name="Brown T."/>
            <person name="Elewa A."/>
            <person name="Iarovenko S."/>
            <person name="Subramanian E."/>
            <person name="Araus A.J."/>
            <person name="Petzold A."/>
            <person name="Susuki M."/>
            <person name="Suzuki K.-i.T."/>
            <person name="Hayashi T."/>
            <person name="Toyoda A."/>
            <person name="Oliveira C."/>
            <person name="Osipova E."/>
            <person name="Leigh N.D."/>
            <person name="Simon A."/>
            <person name="Yun M.H."/>
        </authorList>
    </citation>
    <scope>NUCLEOTIDE SEQUENCE</scope>
    <source>
        <strain evidence="2">20211129_DDA</strain>
        <tissue evidence="2">Liver</tissue>
    </source>
</reference>
<protein>
    <submittedName>
        <fullName evidence="2">Uncharacterized protein</fullName>
    </submittedName>
</protein>
<gene>
    <name evidence="2" type="ORF">NDU88_003288</name>
</gene>
<evidence type="ECO:0000256" key="1">
    <source>
        <dbReference type="SAM" id="MobiDB-lite"/>
    </source>
</evidence>
<evidence type="ECO:0000313" key="2">
    <source>
        <dbReference type="EMBL" id="KAJ1124840.1"/>
    </source>
</evidence>
<comment type="caution">
    <text evidence="2">The sequence shown here is derived from an EMBL/GenBank/DDBJ whole genome shotgun (WGS) entry which is preliminary data.</text>
</comment>
<evidence type="ECO:0000313" key="3">
    <source>
        <dbReference type="Proteomes" id="UP001066276"/>
    </source>
</evidence>
<accession>A0AAV7PCN5</accession>
<keyword evidence="3" id="KW-1185">Reference proteome</keyword>
<dbReference type="Proteomes" id="UP001066276">
    <property type="component" value="Chromosome 7"/>
</dbReference>
<sequence>MEERHGSQLSAAGKARRPPYCPEAPGERKGSRGADRGMDRAAGPENLVLPQRTCNAPESTEIQSEKARVSGAGGILPGGLCGP</sequence>
<dbReference type="AlphaFoldDB" id="A0AAV7PCN5"/>
<proteinExistence type="predicted"/>
<name>A0AAV7PCN5_PLEWA</name>
<dbReference type="EMBL" id="JANPWB010000011">
    <property type="protein sequence ID" value="KAJ1124840.1"/>
    <property type="molecule type" value="Genomic_DNA"/>
</dbReference>
<feature type="compositionally biased region" description="Gly residues" evidence="1">
    <location>
        <begin position="71"/>
        <end position="83"/>
    </location>
</feature>
<feature type="region of interest" description="Disordered" evidence="1">
    <location>
        <begin position="1"/>
        <end position="83"/>
    </location>
</feature>
<feature type="compositionally biased region" description="Basic and acidic residues" evidence="1">
    <location>
        <begin position="25"/>
        <end position="39"/>
    </location>
</feature>